<evidence type="ECO:0000256" key="1">
    <source>
        <dbReference type="SAM" id="MobiDB-lite"/>
    </source>
</evidence>
<dbReference type="EMBL" id="JANPWB010000012">
    <property type="protein sequence ID" value="KAJ1120311.1"/>
    <property type="molecule type" value="Genomic_DNA"/>
</dbReference>
<evidence type="ECO:0000313" key="3">
    <source>
        <dbReference type="Proteomes" id="UP001066276"/>
    </source>
</evidence>
<accession>A0AAV7NY34</accession>
<sequence>MCSEWQGRIDIDPRMYSPDEDSSSVRMRRNQKVGIQYTAQHSQDLRIWSSVSPSGSLMLWLRYQVPASQHCISLLSQARPECPAASTSIGSKQLESKQQRLRYEPPVVASSWQRAQLRLVCFGLCLCSQFQMVHLSLKILHEM</sequence>
<keyword evidence="3" id="KW-1185">Reference proteome</keyword>
<proteinExistence type="predicted"/>
<evidence type="ECO:0000313" key="2">
    <source>
        <dbReference type="EMBL" id="KAJ1120311.1"/>
    </source>
</evidence>
<name>A0AAV7NY34_PLEWA</name>
<feature type="region of interest" description="Disordered" evidence="1">
    <location>
        <begin position="1"/>
        <end position="25"/>
    </location>
</feature>
<dbReference type="Proteomes" id="UP001066276">
    <property type="component" value="Chromosome 8"/>
</dbReference>
<reference evidence="2" key="1">
    <citation type="journal article" date="2022" name="bioRxiv">
        <title>Sequencing and chromosome-scale assembly of the giantPleurodeles waltlgenome.</title>
        <authorList>
            <person name="Brown T."/>
            <person name="Elewa A."/>
            <person name="Iarovenko S."/>
            <person name="Subramanian E."/>
            <person name="Araus A.J."/>
            <person name="Petzold A."/>
            <person name="Susuki M."/>
            <person name="Suzuki K.-i.T."/>
            <person name="Hayashi T."/>
            <person name="Toyoda A."/>
            <person name="Oliveira C."/>
            <person name="Osipova E."/>
            <person name="Leigh N.D."/>
            <person name="Simon A."/>
            <person name="Yun M.H."/>
        </authorList>
    </citation>
    <scope>NUCLEOTIDE SEQUENCE</scope>
    <source>
        <strain evidence="2">20211129_DDA</strain>
        <tissue evidence="2">Liver</tissue>
    </source>
</reference>
<comment type="caution">
    <text evidence="2">The sequence shown here is derived from an EMBL/GenBank/DDBJ whole genome shotgun (WGS) entry which is preliminary data.</text>
</comment>
<protein>
    <submittedName>
        <fullName evidence="2">Uncharacterized protein</fullName>
    </submittedName>
</protein>
<gene>
    <name evidence="2" type="ORF">NDU88_008485</name>
</gene>
<organism evidence="2 3">
    <name type="scientific">Pleurodeles waltl</name>
    <name type="common">Iberian ribbed newt</name>
    <dbReference type="NCBI Taxonomy" id="8319"/>
    <lineage>
        <taxon>Eukaryota</taxon>
        <taxon>Metazoa</taxon>
        <taxon>Chordata</taxon>
        <taxon>Craniata</taxon>
        <taxon>Vertebrata</taxon>
        <taxon>Euteleostomi</taxon>
        <taxon>Amphibia</taxon>
        <taxon>Batrachia</taxon>
        <taxon>Caudata</taxon>
        <taxon>Salamandroidea</taxon>
        <taxon>Salamandridae</taxon>
        <taxon>Pleurodelinae</taxon>
        <taxon>Pleurodeles</taxon>
    </lineage>
</organism>
<dbReference type="AlphaFoldDB" id="A0AAV7NY34"/>